<comment type="caution">
    <text evidence="3">The sequence shown here is derived from an EMBL/GenBank/DDBJ whole genome shotgun (WGS) entry which is preliminary data.</text>
</comment>
<dbReference type="InterPro" id="IPR014729">
    <property type="entry name" value="Rossmann-like_a/b/a_fold"/>
</dbReference>
<evidence type="ECO:0000256" key="1">
    <source>
        <dbReference type="SAM" id="Coils"/>
    </source>
</evidence>
<reference evidence="4" key="1">
    <citation type="journal article" date="2019" name="Int. J. Syst. Evol. Microbiol.">
        <title>The Global Catalogue of Microorganisms (GCM) 10K type strain sequencing project: providing services to taxonomists for standard genome sequencing and annotation.</title>
        <authorList>
            <consortium name="The Broad Institute Genomics Platform"/>
            <consortium name="The Broad Institute Genome Sequencing Center for Infectious Disease"/>
            <person name="Wu L."/>
            <person name="Ma J."/>
        </authorList>
    </citation>
    <scope>NUCLEOTIDE SEQUENCE [LARGE SCALE GENOMIC DNA]</scope>
    <source>
        <strain evidence="4">JCM 32226</strain>
    </source>
</reference>
<feature type="domain" description="Phosphoadenosine phosphosulphate reductase" evidence="2">
    <location>
        <begin position="46"/>
        <end position="225"/>
    </location>
</feature>
<organism evidence="3 4">
    <name type="scientific">Pseudaeromonas paramecii</name>
    <dbReference type="NCBI Taxonomy" id="2138166"/>
    <lineage>
        <taxon>Bacteria</taxon>
        <taxon>Pseudomonadati</taxon>
        <taxon>Pseudomonadota</taxon>
        <taxon>Gammaproteobacteria</taxon>
        <taxon>Aeromonadales</taxon>
        <taxon>Aeromonadaceae</taxon>
        <taxon>Pseudaeromonas</taxon>
    </lineage>
</organism>
<gene>
    <name evidence="3" type="primary">dndC</name>
    <name evidence="3" type="ORF">GCM10023095_04590</name>
</gene>
<proteinExistence type="predicted"/>
<dbReference type="EMBL" id="BAABFC010000001">
    <property type="protein sequence ID" value="GAA4493803.1"/>
    <property type="molecule type" value="Genomic_DNA"/>
</dbReference>
<name>A0ABP8PWQ7_9GAMM</name>
<protein>
    <submittedName>
        <fullName evidence="3">DNA phosphorothioation system sulfurtransferase DndC</fullName>
    </submittedName>
</protein>
<evidence type="ECO:0000259" key="2">
    <source>
        <dbReference type="Pfam" id="PF01507"/>
    </source>
</evidence>
<sequence>MSTLQMAHDLGDYEDFINLEQFAGHPLAHYVAEVQRIYCADKRPWVIGYSGGKDSSAVITLVYLALLGLTPKLRSKPIFVVSSDTLVETPVVVDLIIRTMKQIERGAQRDKLPITVHPVVPKTSETFWVNLLGKGYPAPTRNFRWCTERMKINPVSDFIKDKVSQFEEVIVVLGSRSSESASRAQVIAKHKIDGTRLARHTTLANAFIYTPIDTWDVEDVWKLLRGAFRYAEEDEIEEWENPWGGNNRPLWTLYMDSSGQGECPLVIDDSTPSCGNSRFGCWTCTVVTKDRAMESLIQNGEDWMLPLLQFRDQLARTTDPEQKDIYRNYKRRTGKVSYQYAKDGEDIAAERKHVPGPYWLKYRQLWLQELLQLEKNLNAQGHTITLITEPELHAIRQHWLKDPNEPDWNDSLPRLYREVYGRDLAWVVDDQSRFDASDAELLDQLAQHHDVEPEMVKKLIELEISLEGLSKRQGVFDKIGSILKQDWGSLEAIQLKQSALQKRNERDMHEEAIDKIEAQIRDVQTLLAHADQISGLLSEVTTDDH</sequence>
<evidence type="ECO:0000313" key="3">
    <source>
        <dbReference type="EMBL" id="GAA4493803.1"/>
    </source>
</evidence>
<dbReference type="Pfam" id="PF01507">
    <property type="entry name" value="PAPS_reduct"/>
    <property type="match status" value="1"/>
</dbReference>
<dbReference type="NCBIfam" id="NF005316">
    <property type="entry name" value="PRK06850.1"/>
    <property type="match status" value="1"/>
</dbReference>
<dbReference type="RefSeq" id="WP_345009645.1">
    <property type="nucleotide sequence ID" value="NZ_BAABFC010000001.1"/>
</dbReference>
<dbReference type="Gene3D" id="3.40.50.620">
    <property type="entry name" value="HUPs"/>
    <property type="match status" value="1"/>
</dbReference>
<dbReference type="InterPro" id="IPR002500">
    <property type="entry name" value="PAPS_reduct_dom"/>
</dbReference>
<evidence type="ECO:0000313" key="4">
    <source>
        <dbReference type="Proteomes" id="UP001501321"/>
    </source>
</evidence>
<dbReference type="InterPro" id="IPR050128">
    <property type="entry name" value="Sulfate_adenylyltrnsfr_sub2"/>
</dbReference>
<accession>A0ABP8PWQ7</accession>
<dbReference type="SUPFAM" id="SSF52402">
    <property type="entry name" value="Adenine nucleotide alpha hydrolases-like"/>
    <property type="match status" value="1"/>
</dbReference>
<dbReference type="PANTHER" id="PTHR43196">
    <property type="entry name" value="SULFATE ADENYLYLTRANSFERASE SUBUNIT 2"/>
    <property type="match status" value="1"/>
</dbReference>
<keyword evidence="4" id="KW-1185">Reference proteome</keyword>
<dbReference type="Proteomes" id="UP001501321">
    <property type="component" value="Unassembled WGS sequence"/>
</dbReference>
<feature type="coiled-coil region" evidence="1">
    <location>
        <begin position="499"/>
        <end position="526"/>
    </location>
</feature>
<dbReference type="InterPro" id="IPR017598">
    <property type="entry name" value="SulphurTrfase_DndC"/>
</dbReference>
<dbReference type="NCBIfam" id="TIGR03183">
    <property type="entry name" value="DNA_S_dndC"/>
    <property type="match status" value="1"/>
</dbReference>
<dbReference type="PANTHER" id="PTHR43196:SF2">
    <property type="entry name" value="PHOSPHOADENOSINE PHOSPHOSULFATE REDUCTASE"/>
    <property type="match status" value="1"/>
</dbReference>
<keyword evidence="1" id="KW-0175">Coiled coil</keyword>